<comment type="caution">
    <text evidence="1">The sequence shown here is derived from an EMBL/GenBank/DDBJ whole genome shotgun (WGS) entry which is preliminary data.</text>
</comment>
<organism evidence="1 2">
    <name type="scientific">Bartonella birtlesii LL-WM9</name>
    <dbReference type="NCBI Taxonomy" id="1094552"/>
    <lineage>
        <taxon>Bacteria</taxon>
        <taxon>Pseudomonadati</taxon>
        <taxon>Pseudomonadota</taxon>
        <taxon>Alphaproteobacteria</taxon>
        <taxon>Hyphomicrobiales</taxon>
        <taxon>Bartonellaceae</taxon>
        <taxon>Bartonella</taxon>
    </lineage>
</organism>
<dbReference type="EMBL" id="AIMC01000032">
    <property type="protein sequence ID" value="EJF74987.1"/>
    <property type="molecule type" value="Genomic_DNA"/>
</dbReference>
<evidence type="ECO:0000313" key="1">
    <source>
        <dbReference type="EMBL" id="EJF74987.1"/>
    </source>
</evidence>
<proteinExistence type="predicted"/>
<dbReference type="HOGENOM" id="CLU_3285493_0_0_5"/>
<keyword evidence="2" id="KW-1185">Reference proteome</keyword>
<dbReference type="AlphaFoldDB" id="J1ITV2"/>
<protein>
    <submittedName>
        <fullName evidence="1">Uncharacterized protein</fullName>
    </submittedName>
</protein>
<evidence type="ECO:0000313" key="2">
    <source>
        <dbReference type="Proteomes" id="UP000008748"/>
    </source>
</evidence>
<accession>J1ITV2</accession>
<name>J1ITV2_9HYPH</name>
<dbReference type="RefSeq" id="WP_006590274.1">
    <property type="nucleotide sequence ID" value="NZ_JH725078.1"/>
</dbReference>
<gene>
    <name evidence="1" type="ORF">ME7_01358</name>
</gene>
<dbReference type="PATRIC" id="fig|1094552.3.peg.1523"/>
<dbReference type="Proteomes" id="UP000008748">
    <property type="component" value="Unassembled WGS sequence"/>
</dbReference>
<sequence length="40" mass="4320">MPNLLVATINITVSNIENSAKQIVQKDTVILKAFSLPPTP</sequence>
<reference evidence="1 2" key="1">
    <citation type="submission" date="2012-03" db="EMBL/GenBank/DDBJ databases">
        <title>The Genome Sequence of Bartonella birtlesii LL-WM9.</title>
        <authorList>
            <consortium name="The Broad Institute Genome Sequencing Platform"/>
            <consortium name="The Broad Institute Genome Sequencing Center for Infectious Disease"/>
            <person name="Feldgarden M."/>
            <person name="Kirby J."/>
            <person name="Kosoy M."/>
            <person name="Birtles R."/>
            <person name="Probert W.S."/>
            <person name="Chiaraviglio L."/>
            <person name="Young S.K."/>
            <person name="Zeng Q."/>
            <person name="Gargeya S."/>
            <person name="Fitzgerald M."/>
            <person name="Haas B."/>
            <person name="Abouelleil A."/>
            <person name="Alvarado L."/>
            <person name="Arachchi H.M."/>
            <person name="Berlin A."/>
            <person name="Chapman S.B."/>
            <person name="Gearin G."/>
            <person name="Goldberg J."/>
            <person name="Griggs A."/>
            <person name="Gujja S."/>
            <person name="Hansen M."/>
            <person name="Heiman D."/>
            <person name="Howarth C."/>
            <person name="Larimer J."/>
            <person name="Lui A."/>
            <person name="MacDonald P.J.P."/>
            <person name="McCowen C."/>
            <person name="Montmayeur A."/>
            <person name="Murphy C."/>
            <person name="Neiman D."/>
            <person name="Pearson M."/>
            <person name="Priest M."/>
            <person name="Roberts A."/>
            <person name="Saif S."/>
            <person name="Shea T."/>
            <person name="Sisk P."/>
            <person name="Stolte C."/>
            <person name="Sykes S."/>
            <person name="Wortman J."/>
            <person name="Nusbaum C."/>
            <person name="Birren B."/>
        </authorList>
    </citation>
    <scope>NUCLEOTIDE SEQUENCE [LARGE SCALE GENOMIC DNA]</scope>
    <source>
        <strain evidence="1 2">LL-WM9</strain>
    </source>
</reference>